<evidence type="ECO:0000313" key="5">
    <source>
        <dbReference type="EMBL" id="MFC3107976.1"/>
    </source>
</evidence>
<dbReference type="RefSeq" id="WP_390323813.1">
    <property type="nucleotide sequence ID" value="NZ_JBHRTP010000023.1"/>
</dbReference>
<feature type="chain" id="PRO_5046044781" evidence="2">
    <location>
        <begin position="29"/>
        <end position="674"/>
    </location>
</feature>
<dbReference type="InterPro" id="IPR023302">
    <property type="entry name" value="Pept_S9A_N"/>
</dbReference>
<dbReference type="Gene3D" id="2.120.10.30">
    <property type="entry name" value="TolB, C-terminal domain"/>
    <property type="match status" value="2"/>
</dbReference>
<feature type="signal peptide" evidence="2">
    <location>
        <begin position="1"/>
        <end position="28"/>
    </location>
</feature>
<dbReference type="SUPFAM" id="SSF53474">
    <property type="entry name" value="alpha/beta-Hydrolases"/>
    <property type="match status" value="1"/>
</dbReference>
<dbReference type="Pfam" id="PF00326">
    <property type="entry name" value="Peptidase_S9"/>
    <property type="match status" value="1"/>
</dbReference>
<comment type="caution">
    <text evidence="5">The sequence shown here is derived from an EMBL/GenBank/DDBJ whole genome shotgun (WGS) entry which is preliminary data.</text>
</comment>
<dbReference type="InterPro" id="IPR001375">
    <property type="entry name" value="Peptidase_S9_cat"/>
</dbReference>
<gene>
    <name evidence="5" type="ORF">ACFOFO_08380</name>
</gene>
<name>A0ABV7F141_9BURK</name>
<keyword evidence="6" id="KW-1185">Reference proteome</keyword>
<dbReference type="Pfam" id="PF02897">
    <property type="entry name" value="Peptidase_S9_N"/>
    <property type="match status" value="1"/>
</dbReference>
<evidence type="ECO:0000259" key="3">
    <source>
        <dbReference type="Pfam" id="PF00326"/>
    </source>
</evidence>
<feature type="domain" description="Peptidase S9A N-terminal" evidence="4">
    <location>
        <begin position="221"/>
        <end position="401"/>
    </location>
</feature>
<evidence type="ECO:0000256" key="1">
    <source>
        <dbReference type="ARBA" id="ARBA00022801"/>
    </source>
</evidence>
<protein>
    <submittedName>
        <fullName evidence="5">S9 family peptidase</fullName>
    </submittedName>
</protein>
<dbReference type="PANTHER" id="PTHR42776:SF27">
    <property type="entry name" value="DIPEPTIDYL PEPTIDASE FAMILY MEMBER 6"/>
    <property type="match status" value="1"/>
</dbReference>
<keyword evidence="2" id="KW-0732">Signal</keyword>
<accession>A0ABV7F141</accession>
<evidence type="ECO:0000259" key="4">
    <source>
        <dbReference type="Pfam" id="PF02897"/>
    </source>
</evidence>
<dbReference type="InterPro" id="IPR011042">
    <property type="entry name" value="6-blade_b-propeller_TolB-like"/>
</dbReference>
<keyword evidence="1" id="KW-0378">Hydrolase</keyword>
<dbReference type="EMBL" id="JBHRTP010000023">
    <property type="protein sequence ID" value="MFC3107976.1"/>
    <property type="molecule type" value="Genomic_DNA"/>
</dbReference>
<organism evidence="5 6">
    <name type="scientific">Undibacterium arcticum</name>
    <dbReference type="NCBI Taxonomy" id="1762892"/>
    <lineage>
        <taxon>Bacteria</taxon>
        <taxon>Pseudomonadati</taxon>
        <taxon>Pseudomonadota</taxon>
        <taxon>Betaproteobacteria</taxon>
        <taxon>Burkholderiales</taxon>
        <taxon>Oxalobacteraceae</taxon>
        <taxon>Undibacterium</taxon>
    </lineage>
</organism>
<feature type="domain" description="Peptidase S9 prolyl oligopeptidase catalytic" evidence="3">
    <location>
        <begin position="469"/>
        <end position="672"/>
    </location>
</feature>
<evidence type="ECO:0000313" key="6">
    <source>
        <dbReference type="Proteomes" id="UP001595530"/>
    </source>
</evidence>
<dbReference type="PANTHER" id="PTHR42776">
    <property type="entry name" value="SERINE PEPTIDASE S9 FAMILY MEMBER"/>
    <property type="match status" value="1"/>
</dbReference>
<dbReference type="SUPFAM" id="SSF82171">
    <property type="entry name" value="DPP6 N-terminal domain-like"/>
    <property type="match status" value="1"/>
</dbReference>
<sequence>MALTPLKRQLRRSMLATALLLLGASALAQMPAPDTIAPNEHLTAEGIPPIPADLAAKVALYNDFRSRVMLDWHPTKREMLISTRTKGVATQLHLLRKPKGELEQLTDFPDPVRIASFEPNLGQYLVFEKDEGGSEASQLFRLDLDSGKITQLTDPKEKHGMGPWTHAGGQLLQASTQLDKTASAASRAEVTTELWLLDPLKPDARRKITSLPGGGWGEFKWSPDDRQILALNYKSANESSVWLIDVAADGDNSPRRQLLPTPGSHSGVAQAYASLNFSHDGKHLLLTTDREGEFLQLMRVDLATLKLTPLSQHIPWDVTDVTPSKVNDSVAAVVNHDGLSELHLFDAASGKELPRPDLPVGAVSHLKWRQDAEVAFDLNSARSPGELYTFNPNTKAVEQWTTPNSPIDTSAFKDASIIRWNSFDQRSISGLIARPPALEKFKGPRPVLVLIHGGPEGQSQLGFLGRYNYLINELGIALIQPNVRGSSGYGKTFLKLDDGFQREDSVKDIGALFDWIATQPDLDPKRVVVMGGSYGGYMSLAVSTHYADRIVGSIDVVGISNFVSFLERTESYRRDLRRVEYGDEREPKMRTFLQQISPLNNAQKITKPLFVVQGKNDPRVPLNEAEQIVARVRKNQVPVWYLMADNEGHGFARKPNADFYFFSVVRFLEQNLLK</sequence>
<dbReference type="InterPro" id="IPR029058">
    <property type="entry name" value="AB_hydrolase_fold"/>
</dbReference>
<dbReference type="Proteomes" id="UP001595530">
    <property type="component" value="Unassembled WGS sequence"/>
</dbReference>
<dbReference type="Gene3D" id="3.40.50.1820">
    <property type="entry name" value="alpha/beta hydrolase"/>
    <property type="match status" value="1"/>
</dbReference>
<proteinExistence type="predicted"/>
<reference evidence="6" key="1">
    <citation type="journal article" date="2019" name="Int. J. Syst. Evol. Microbiol.">
        <title>The Global Catalogue of Microorganisms (GCM) 10K type strain sequencing project: providing services to taxonomists for standard genome sequencing and annotation.</title>
        <authorList>
            <consortium name="The Broad Institute Genomics Platform"/>
            <consortium name="The Broad Institute Genome Sequencing Center for Infectious Disease"/>
            <person name="Wu L."/>
            <person name="Ma J."/>
        </authorList>
    </citation>
    <scope>NUCLEOTIDE SEQUENCE [LARGE SCALE GENOMIC DNA]</scope>
    <source>
        <strain evidence="6">KCTC 42986</strain>
    </source>
</reference>
<evidence type="ECO:0000256" key="2">
    <source>
        <dbReference type="SAM" id="SignalP"/>
    </source>
</evidence>